<dbReference type="AlphaFoldDB" id="A0A642KT19"/>
<accession>A0A642KT19</accession>
<organism evidence="1 2">
    <name type="scientific">Bacteroides fragilis</name>
    <dbReference type="NCBI Taxonomy" id="817"/>
    <lineage>
        <taxon>Bacteria</taxon>
        <taxon>Pseudomonadati</taxon>
        <taxon>Bacteroidota</taxon>
        <taxon>Bacteroidia</taxon>
        <taxon>Bacteroidales</taxon>
        <taxon>Bacteroidaceae</taxon>
        <taxon>Bacteroides</taxon>
    </lineage>
</organism>
<proteinExistence type="predicted"/>
<dbReference type="Proteomes" id="UP000436803">
    <property type="component" value="Unassembled WGS sequence"/>
</dbReference>
<name>A0A642KT19_BACFG</name>
<sequence length="91" mass="10903">MNTKDIENAINHITILQERLCCAENNLQYIKRLQALKHWLHKFDSLLDRVSRQRSEYAAIYESYFHTCCGFSFYDRVCNSIIVYEYGDKPF</sequence>
<evidence type="ECO:0000313" key="2">
    <source>
        <dbReference type="Proteomes" id="UP000436803"/>
    </source>
</evidence>
<gene>
    <name evidence="1" type="ORF">F2Z29_04495</name>
</gene>
<dbReference type="RefSeq" id="WP_022347772.1">
    <property type="nucleotide sequence ID" value="NZ_JABFHU010000001.1"/>
</dbReference>
<comment type="caution">
    <text evidence="1">The sequence shown here is derived from an EMBL/GenBank/DDBJ whole genome shotgun (WGS) entry which is preliminary data.</text>
</comment>
<reference evidence="1 2" key="1">
    <citation type="journal article" date="2019" name="Nat. Med.">
        <title>A library of human gut bacterial isolates paired with longitudinal multiomics data enables mechanistic microbiome research.</title>
        <authorList>
            <person name="Poyet M."/>
            <person name="Groussin M."/>
            <person name="Gibbons S.M."/>
            <person name="Avila-Pacheco J."/>
            <person name="Jiang X."/>
            <person name="Kearney S.M."/>
            <person name="Perrotta A.R."/>
            <person name="Berdy B."/>
            <person name="Zhao S."/>
            <person name="Lieberman T.D."/>
            <person name="Swanson P.K."/>
            <person name="Smith M."/>
            <person name="Roesemann S."/>
            <person name="Alexander J.E."/>
            <person name="Rich S.A."/>
            <person name="Livny J."/>
            <person name="Vlamakis H."/>
            <person name="Clish C."/>
            <person name="Bullock K."/>
            <person name="Deik A."/>
            <person name="Scott J."/>
            <person name="Pierce K.A."/>
            <person name="Xavier R.J."/>
            <person name="Alm E.J."/>
        </authorList>
    </citation>
    <scope>NUCLEOTIDE SEQUENCE [LARGE SCALE GENOMIC DNA]</scope>
    <source>
        <strain evidence="1 2">BIOML-A7</strain>
    </source>
</reference>
<evidence type="ECO:0000313" key="1">
    <source>
        <dbReference type="EMBL" id="KAA5176948.1"/>
    </source>
</evidence>
<dbReference type="EMBL" id="VWAW01000003">
    <property type="protein sequence ID" value="KAA5176948.1"/>
    <property type="molecule type" value="Genomic_DNA"/>
</dbReference>
<protein>
    <submittedName>
        <fullName evidence="1">Uncharacterized protein</fullName>
    </submittedName>
</protein>